<dbReference type="FunFam" id="2.60.40.10:FF:000003">
    <property type="entry name" value="Titin isoform E"/>
    <property type="match status" value="2"/>
</dbReference>
<dbReference type="SMART" id="SM00408">
    <property type="entry name" value="IGc2"/>
    <property type="match status" value="4"/>
</dbReference>
<evidence type="ECO:0000313" key="5">
    <source>
        <dbReference type="Ensembl" id="ENSECRP00000011511.1"/>
    </source>
</evidence>
<evidence type="ECO:0008006" key="7">
    <source>
        <dbReference type="Google" id="ProtNLM"/>
    </source>
</evidence>
<dbReference type="SMART" id="SM00060">
    <property type="entry name" value="FN3"/>
    <property type="match status" value="6"/>
</dbReference>
<dbReference type="InterPro" id="IPR007110">
    <property type="entry name" value="Ig-like_dom"/>
</dbReference>
<dbReference type="InterPro" id="IPR003598">
    <property type="entry name" value="Ig_sub2"/>
</dbReference>
<dbReference type="AlphaFoldDB" id="A0A8C4S326"/>
<dbReference type="SUPFAM" id="SSF49265">
    <property type="entry name" value="Fibronectin type III"/>
    <property type="match status" value="3"/>
</dbReference>
<reference evidence="5" key="2">
    <citation type="submission" date="2025-08" db="UniProtKB">
        <authorList>
            <consortium name="Ensembl"/>
        </authorList>
    </citation>
    <scope>IDENTIFICATION</scope>
</reference>
<dbReference type="CDD" id="cd05748">
    <property type="entry name" value="Ig_Titin_like"/>
    <property type="match status" value="2"/>
</dbReference>
<keyword evidence="1" id="KW-0677">Repeat</keyword>
<dbReference type="FunFam" id="2.60.40.10:FF:001365">
    <property type="entry name" value="titin isoform X1"/>
    <property type="match status" value="1"/>
</dbReference>
<feature type="domain" description="Fibronectin type-III" evidence="4">
    <location>
        <begin position="399"/>
        <end position="496"/>
    </location>
</feature>
<feature type="domain" description="Fibronectin type-III" evidence="4">
    <location>
        <begin position="498"/>
        <end position="597"/>
    </location>
</feature>
<protein>
    <recommendedName>
        <fullName evidence="7">Titin</fullName>
    </recommendedName>
</protein>
<organism evidence="5 6">
    <name type="scientific">Erpetoichthys calabaricus</name>
    <name type="common">Rope fish</name>
    <name type="synonym">Calamoichthys calabaricus</name>
    <dbReference type="NCBI Taxonomy" id="27687"/>
    <lineage>
        <taxon>Eukaryota</taxon>
        <taxon>Metazoa</taxon>
        <taxon>Chordata</taxon>
        <taxon>Craniata</taxon>
        <taxon>Vertebrata</taxon>
        <taxon>Euteleostomi</taxon>
        <taxon>Actinopterygii</taxon>
        <taxon>Polypteriformes</taxon>
        <taxon>Polypteridae</taxon>
        <taxon>Erpetoichthys</taxon>
    </lineage>
</organism>
<dbReference type="FunFam" id="2.60.40.10:FF:000034">
    <property type="entry name" value="Titin isoform A"/>
    <property type="match status" value="1"/>
</dbReference>
<reference evidence="5" key="3">
    <citation type="submission" date="2025-09" db="UniProtKB">
        <authorList>
            <consortium name="Ensembl"/>
        </authorList>
    </citation>
    <scope>IDENTIFICATION</scope>
</reference>
<evidence type="ECO:0000256" key="1">
    <source>
        <dbReference type="ARBA" id="ARBA00022737"/>
    </source>
</evidence>
<dbReference type="PANTHER" id="PTHR14340">
    <property type="entry name" value="MICROFIBRIL-ASSOCIATED GLYCOPROTEIN 3"/>
    <property type="match status" value="1"/>
</dbReference>
<dbReference type="InterPro" id="IPR013098">
    <property type="entry name" value="Ig_I-set"/>
</dbReference>
<sequence length="975" mass="108438">MFFFTEECEIDLDVALRTQITAKAGENVEILIPFKGRPAPNVTWRKGEKNITQDPRYHISNTESSTLLTIEQVTRDDSGKYVLSIENGVGEPKTSFVNIKVFDTPGPCQKLIVKHVSRGNVTLAWEPPLINGGSEITNYVIEKRDATKRAYSSVTTKCAHTTFKISGLSEKTPFFFRVLAENETGLGEPCETAEPVKATEVPGPIKDLSMKDSTKTSVVLQWNKPDYDGGSIISDYIIEKKLKDEQEWSPAGNSKACEFEATKLKELSVMDFRVCARNEKGQSDFTQVGPITVKDYVIPPEADLSEIPSGQLSVRIGHNVHIELPYKGKPRPTMQWLKDNLPLKESEQVRFKKTENKVSLNIKNVKKENGGKYTLVLDNGVCRKSFNIVVITLGSPSKPKGPIRFDEIRADSVILSWDAPDDDGGGEITCYTVEKRETSQTSWKMVCSSVARTTFKVTNLVQGSEYQFRIRAENKYGVSPGLLSPDIVAKHQFRPPGPPGKPVVFNVTSDGMSIQWDAPVYDGGSEVIGFHHYILERREKKSLRWVKVSSKRPITETRYRVTGLTEGNEYEFQVMAENGAGVGPASSTSRLIKCREPTSTPSAPTVVKVTDTTKSSVSLEWTKPVFDGGMEIIGYIIEKCKASLDDWHKVNLETCINTKFTVTELEAGEEYKFRVRAVNGAGKGEPCEVSNPVQAVDRLTSPEIDIDASFKQTHIVRAGGTVRLHIAFRGRPVPVATWTKAGSELGVRTDVQTTETYSTLTIENCTRDDSGKFTLALENNSGTKSITFTVKVLDTPGPSGPITFKDVTRGSITLMWDAPVNDGGSRIRHYIVEKREASRRSWQEVSGKCTRQILRVGDLAEGVPYFFRVIAENEYGPGEPCENVDPIVATEEPAPPKRLDIVDTTGSTFTIDIPISGRPVPKVTWKLEEIRLKETERVKIKTTKDRTTLIVKDSMRADSGKYYLVLKRSFNGLRK</sequence>
<dbReference type="Ensembl" id="ENSECRT00000011700.1">
    <property type="protein sequence ID" value="ENSECRP00000011511.1"/>
    <property type="gene ID" value="ENSECRG00000007652.1"/>
</dbReference>
<dbReference type="GO" id="GO:0045214">
    <property type="term" value="P:sarcomere organization"/>
    <property type="evidence" value="ECO:0007669"/>
    <property type="project" value="TreeGrafter"/>
</dbReference>
<dbReference type="FunFam" id="2.60.40.10:FF:000012">
    <property type="entry name" value="titin isoform X1"/>
    <property type="match status" value="1"/>
</dbReference>
<dbReference type="FunFam" id="2.60.40.10:FF:000112">
    <property type="entry name" value="Titin a"/>
    <property type="match status" value="1"/>
</dbReference>
<dbReference type="GO" id="GO:0031430">
    <property type="term" value="C:M band"/>
    <property type="evidence" value="ECO:0007669"/>
    <property type="project" value="TreeGrafter"/>
</dbReference>
<dbReference type="GO" id="GO:0008307">
    <property type="term" value="F:structural constituent of muscle"/>
    <property type="evidence" value="ECO:0007669"/>
    <property type="project" value="TreeGrafter"/>
</dbReference>
<feature type="domain" description="Fibronectin type-III" evidence="4">
    <location>
        <begin position="204"/>
        <end position="296"/>
    </location>
</feature>
<feature type="domain" description="Fibronectin type-III" evidence="4">
    <location>
        <begin position="603"/>
        <end position="698"/>
    </location>
</feature>
<dbReference type="InterPro" id="IPR036179">
    <property type="entry name" value="Ig-like_dom_sf"/>
</dbReference>
<dbReference type="CDD" id="cd00063">
    <property type="entry name" value="FN3"/>
    <property type="match status" value="6"/>
</dbReference>
<dbReference type="FunFam" id="2.60.40.10:FF:000002">
    <property type="entry name" value="Titin a"/>
    <property type="match status" value="2"/>
</dbReference>
<dbReference type="Gene3D" id="2.60.40.10">
    <property type="entry name" value="Immunoglobulins"/>
    <property type="match status" value="10"/>
</dbReference>
<dbReference type="SMART" id="SM00409">
    <property type="entry name" value="IG"/>
    <property type="match status" value="3"/>
</dbReference>
<evidence type="ECO:0000259" key="4">
    <source>
        <dbReference type="PROSITE" id="PS50853"/>
    </source>
</evidence>
<evidence type="ECO:0000313" key="6">
    <source>
        <dbReference type="Proteomes" id="UP000694620"/>
    </source>
</evidence>
<dbReference type="Proteomes" id="UP000694620">
    <property type="component" value="Chromosome 8"/>
</dbReference>
<dbReference type="FunFam" id="2.60.40.10:FF:000135">
    <property type="entry name" value="Titin a"/>
    <property type="match status" value="1"/>
</dbReference>
<dbReference type="PROSITE" id="PS50835">
    <property type="entry name" value="IG_LIKE"/>
    <property type="match status" value="3"/>
</dbReference>
<dbReference type="Pfam" id="PF00041">
    <property type="entry name" value="fn3"/>
    <property type="match status" value="6"/>
</dbReference>
<keyword evidence="6" id="KW-1185">Reference proteome</keyword>
<dbReference type="InterPro" id="IPR036116">
    <property type="entry name" value="FN3_sf"/>
</dbReference>
<dbReference type="GO" id="GO:0048738">
    <property type="term" value="P:cardiac muscle tissue development"/>
    <property type="evidence" value="ECO:0007669"/>
    <property type="project" value="TreeGrafter"/>
</dbReference>
<dbReference type="SUPFAM" id="SSF48726">
    <property type="entry name" value="Immunoglobulin"/>
    <property type="match status" value="4"/>
</dbReference>
<dbReference type="InterPro" id="IPR003599">
    <property type="entry name" value="Ig_sub"/>
</dbReference>
<dbReference type="PRINTS" id="PR00014">
    <property type="entry name" value="FNTYPEIII"/>
</dbReference>
<dbReference type="Pfam" id="PF07679">
    <property type="entry name" value="I-set"/>
    <property type="match status" value="4"/>
</dbReference>
<evidence type="ECO:0000259" key="3">
    <source>
        <dbReference type="PROSITE" id="PS50835"/>
    </source>
</evidence>
<keyword evidence="2" id="KW-0393">Immunoglobulin domain</keyword>
<name>A0A8C4S326_ERPCA</name>
<feature type="domain" description="Ig-like" evidence="3">
    <location>
        <begin position="702"/>
        <end position="787"/>
    </location>
</feature>
<reference evidence="5" key="1">
    <citation type="submission" date="2021-06" db="EMBL/GenBank/DDBJ databases">
        <authorList>
            <consortium name="Wellcome Sanger Institute Data Sharing"/>
        </authorList>
    </citation>
    <scope>NUCLEOTIDE SEQUENCE [LARGE SCALE GENOMIC DNA]</scope>
</reference>
<evidence type="ECO:0000256" key="2">
    <source>
        <dbReference type="ARBA" id="ARBA00023319"/>
    </source>
</evidence>
<feature type="domain" description="Fibronectin type-III" evidence="4">
    <location>
        <begin position="798"/>
        <end position="893"/>
    </location>
</feature>
<dbReference type="PROSITE" id="PS50853">
    <property type="entry name" value="FN3"/>
    <property type="match status" value="6"/>
</dbReference>
<dbReference type="InterPro" id="IPR013783">
    <property type="entry name" value="Ig-like_fold"/>
</dbReference>
<feature type="domain" description="Ig-like" evidence="3">
    <location>
        <begin position="300"/>
        <end position="387"/>
    </location>
</feature>
<dbReference type="InterPro" id="IPR003961">
    <property type="entry name" value="FN3_dom"/>
</dbReference>
<feature type="domain" description="Fibronectin type-III" evidence="4">
    <location>
        <begin position="107"/>
        <end position="202"/>
    </location>
</feature>
<accession>A0A8C4S326</accession>
<dbReference type="GeneTree" id="ENSGT01110000267173"/>
<proteinExistence type="predicted"/>
<dbReference type="PANTHER" id="PTHR14340:SF13">
    <property type="entry name" value="TITIN"/>
    <property type="match status" value="1"/>
</dbReference>
<feature type="domain" description="Ig-like" evidence="3">
    <location>
        <begin position="1"/>
        <end position="98"/>
    </location>
</feature>
<dbReference type="FunFam" id="2.60.40.10:FF:000031">
    <property type="entry name" value="Myosin-binding protein C, slow type"/>
    <property type="match status" value="1"/>
</dbReference>